<keyword evidence="4 5" id="KW-0472">Membrane</keyword>
<comment type="caution">
    <text evidence="7">The sequence shown here is derived from an EMBL/GenBank/DDBJ whole genome shotgun (WGS) entry which is preliminary data.</text>
</comment>
<sequence length="303" mass="32937">MKATRKKTKAAAAVAIGDPTAGDDRQARSLVTPEGVDLKLRLGDAGERAAALLIDLLIMVAALIAFALLAGLAMIGSKGKGGEVIGTVAVLVFFVLRNLYFVLFELTPGAATPGKRAMGLRVAARNGGRLTADAIFARNAMREIELYLPLSFLAVQGDQVGAWISLAGLLWCAVFLLFPLFNRDRLRVGDLVAGTWVVKAPTRKLAPDLVETSRPAVERFRFTMAQLDAYGVKELHVLEDVLRRYETKTIALVAARIRLKIGWNAAPDESNGDFLAAYYAGLRGRLESRLLLGKRRKDKFDKS</sequence>
<reference evidence="7 8" key="1">
    <citation type="submission" date="2023-07" db="EMBL/GenBank/DDBJ databases">
        <title>Sorghum-associated microbial communities from plants grown in Nebraska, USA.</title>
        <authorList>
            <person name="Schachtman D."/>
        </authorList>
    </citation>
    <scope>NUCLEOTIDE SEQUENCE [LARGE SCALE GENOMIC DNA]</scope>
    <source>
        <strain evidence="7 8">DS2154</strain>
    </source>
</reference>
<accession>A0ABU1MT99</accession>
<protein>
    <submittedName>
        <fullName evidence="7">RDD family membrane protein YckC</fullName>
    </submittedName>
</protein>
<dbReference type="Pfam" id="PF06271">
    <property type="entry name" value="RDD"/>
    <property type="match status" value="1"/>
</dbReference>
<evidence type="ECO:0000313" key="8">
    <source>
        <dbReference type="Proteomes" id="UP001262754"/>
    </source>
</evidence>
<evidence type="ECO:0000256" key="4">
    <source>
        <dbReference type="ARBA" id="ARBA00023136"/>
    </source>
</evidence>
<evidence type="ECO:0000313" key="7">
    <source>
        <dbReference type="EMBL" id="MDR6529318.1"/>
    </source>
</evidence>
<feature type="transmembrane region" description="Helical" evidence="5">
    <location>
        <begin position="160"/>
        <end position="181"/>
    </location>
</feature>
<evidence type="ECO:0000256" key="3">
    <source>
        <dbReference type="ARBA" id="ARBA00022989"/>
    </source>
</evidence>
<dbReference type="PANTHER" id="PTHR38480">
    <property type="entry name" value="SLR0254 PROTEIN"/>
    <property type="match status" value="1"/>
</dbReference>
<proteinExistence type="predicted"/>
<feature type="transmembrane region" description="Helical" evidence="5">
    <location>
        <begin position="49"/>
        <end position="72"/>
    </location>
</feature>
<feature type="transmembrane region" description="Helical" evidence="5">
    <location>
        <begin position="84"/>
        <end position="103"/>
    </location>
</feature>
<dbReference type="RefSeq" id="WP_310028013.1">
    <property type="nucleotide sequence ID" value="NZ_JAVDRL010000001.1"/>
</dbReference>
<comment type="subcellular location">
    <subcellularLocation>
        <location evidence="1">Membrane</location>
        <topology evidence="1">Multi-pass membrane protein</topology>
    </subcellularLocation>
</comment>
<organism evidence="7 8">
    <name type="scientific">Caulobacter rhizosphaerae</name>
    <dbReference type="NCBI Taxonomy" id="2010972"/>
    <lineage>
        <taxon>Bacteria</taxon>
        <taxon>Pseudomonadati</taxon>
        <taxon>Pseudomonadota</taxon>
        <taxon>Alphaproteobacteria</taxon>
        <taxon>Caulobacterales</taxon>
        <taxon>Caulobacteraceae</taxon>
        <taxon>Caulobacter</taxon>
    </lineage>
</organism>
<gene>
    <name evidence="7" type="ORF">J2800_000033</name>
</gene>
<feature type="domain" description="RDD" evidence="6">
    <location>
        <begin position="44"/>
        <end position="194"/>
    </location>
</feature>
<dbReference type="EMBL" id="JAVDRL010000001">
    <property type="protein sequence ID" value="MDR6529318.1"/>
    <property type="molecule type" value="Genomic_DNA"/>
</dbReference>
<dbReference type="PANTHER" id="PTHR38480:SF1">
    <property type="entry name" value="SLR0254 PROTEIN"/>
    <property type="match status" value="1"/>
</dbReference>
<name>A0ABU1MT99_9CAUL</name>
<dbReference type="InterPro" id="IPR010432">
    <property type="entry name" value="RDD"/>
</dbReference>
<evidence type="ECO:0000256" key="5">
    <source>
        <dbReference type="SAM" id="Phobius"/>
    </source>
</evidence>
<keyword evidence="8" id="KW-1185">Reference proteome</keyword>
<dbReference type="Proteomes" id="UP001262754">
    <property type="component" value="Unassembled WGS sequence"/>
</dbReference>
<keyword evidence="2 5" id="KW-0812">Transmembrane</keyword>
<evidence type="ECO:0000256" key="1">
    <source>
        <dbReference type="ARBA" id="ARBA00004141"/>
    </source>
</evidence>
<evidence type="ECO:0000259" key="6">
    <source>
        <dbReference type="Pfam" id="PF06271"/>
    </source>
</evidence>
<keyword evidence="3 5" id="KW-1133">Transmembrane helix</keyword>
<evidence type="ECO:0000256" key="2">
    <source>
        <dbReference type="ARBA" id="ARBA00022692"/>
    </source>
</evidence>